<dbReference type="FunFam" id="3.30.160.60:FF:002343">
    <property type="entry name" value="Zinc finger protein 33A"/>
    <property type="match status" value="3"/>
</dbReference>
<evidence type="ECO:0000313" key="16">
    <source>
        <dbReference type="Proteomes" id="UP001219518"/>
    </source>
</evidence>
<keyword evidence="16" id="KW-1185">Reference proteome</keyword>
<feature type="domain" description="C2H2-type" evidence="14">
    <location>
        <begin position="359"/>
        <end position="386"/>
    </location>
</feature>
<feature type="region of interest" description="Disordered" evidence="13">
    <location>
        <begin position="1038"/>
        <end position="1093"/>
    </location>
</feature>
<dbReference type="PROSITE" id="PS00028">
    <property type="entry name" value="ZINC_FINGER_C2H2_1"/>
    <property type="match status" value="13"/>
</dbReference>
<feature type="region of interest" description="Disordered" evidence="13">
    <location>
        <begin position="806"/>
        <end position="852"/>
    </location>
</feature>
<dbReference type="Proteomes" id="UP001219518">
    <property type="component" value="Unassembled WGS sequence"/>
</dbReference>
<feature type="region of interest" description="Disordered" evidence="13">
    <location>
        <begin position="1"/>
        <end position="28"/>
    </location>
</feature>
<feature type="domain" description="C2H2-type" evidence="14">
    <location>
        <begin position="1102"/>
        <end position="1129"/>
    </location>
</feature>
<dbReference type="PANTHER" id="PTHR24376:SF243">
    <property type="entry name" value="C2H2-TYPE DOMAIN-CONTAINING PROTEIN"/>
    <property type="match status" value="1"/>
</dbReference>
<protein>
    <recommendedName>
        <fullName evidence="11">Zinc finger protein 865</fullName>
    </recommendedName>
</protein>
<feature type="compositionally biased region" description="Basic and acidic residues" evidence="13">
    <location>
        <begin position="10"/>
        <end position="28"/>
    </location>
</feature>
<name>A0AAE1H582_9NEOP</name>
<feature type="compositionally biased region" description="Basic and acidic residues" evidence="13">
    <location>
        <begin position="537"/>
        <end position="558"/>
    </location>
</feature>
<evidence type="ECO:0000256" key="8">
    <source>
        <dbReference type="ARBA" id="ARBA00023125"/>
    </source>
</evidence>
<feature type="domain" description="C2H2-type" evidence="14">
    <location>
        <begin position="1158"/>
        <end position="1185"/>
    </location>
</feature>
<feature type="domain" description="C2H2-type" evidence="14">
    <location>
        <begin position="620"/>
        <end position="647"/>
    </location>
</feature>
<keyword evidence="5 12" id="KW-0863">Zinc-finger</keyword>
<feature type="domain" description="C2H2-type" evidence="14">
    <location>
        <begin position="1186"/>
        <end position="1213"/>
    </location>
</feature>
<evidence type="ECO:0000256" key="1">
    <source>
        <dbReference type="ARBA" id="ARBA00004123"/>
    </source>
</evidence>
<feature type="domain" description="C2H2-type" evidence="14">
    <location>
        <begin position="415"/>
        <end position="442"/>
    </location>
</feature>
<evidence type="ECO:0000256" key="5">
    <source>
        <dbReference type="ARBA" id="ARBA00022771"/>
    </source>
</evidence>
<reference evidence="15" key="1">
    <citation type="submission" date="2021-07" db="EMBL/GenBank/DDBJ databases">
        <authorList>
            <person name="Catto M.A."/>
            <person name="Jacobson A."/>
            <person name="Kennedy G."/>
            <person name="Labadie P."/>
            <person name="Hunt B.G."/>
            <person name="Srinivasan R."/>
        </authorList>
    </citation>
    <scope>NUCLEOTIDE SEQUENCE</scope>
    <source>
        <strain evidence="15">PL_HMW_Pooled</strain>
        <tissue evidence="15">Head</tissue>
    </source>
</reference>
<dbReference type="EMBL" id="JAHWGI010000393">
    <property type="protein sequence ID" value="KAK3914784.1"/>
    <property type="molecule type" value="Genomic_DNA"/>
</dbReference>
<dbReference type="PROSITE" id="PS50157">
    <property type="entry name" value="ZINC_FINGER_C2H2_2"/>
    <property type="match status" value="17"/>
</dbReference>
<keyword evidence="8" id="KW-0238">DNA-binding</keyword>
<dbReference type="InterPro" id="IPR013087">
    <property type="entry name" value="Znf_C2H2_type"/>
</dbReference>
<feature type="domain" description="C2H2-type" evidence="14">
    <location>
        <begin position="1214"/>
        <end position="1234"/>
    </location>
</feature>
<feature type="compositionally biased region" description="Polar residues" evidence="13">
    <location>
        <begin position="258"/>
        <end position="273"/>
    </location>
</feature>
<dbReference type="SUPFAM" id="SSF57667">
    <property type="entry name" value="beta-beta-alpha zinc fingers"/>
    <property type="match status" value="11"/>
</dbReference>
<dbReference type="FunFam" id="3.30.160.60:FF:000100">
    <property type="entry name" value="Zinc finger 45-like"/>
    <property type="match status" value="1"/>
</dbReference>
<feature type="compositionally biased region" description="Basic and acidic residues" evidence="13">
    <location>
        <begin position="768"/>
        <end position="782"/>
    </location>
</feature>
<feature type="compositionally biased region" description="Basic and acidic residues" evidence="13">
    <location>
        <begin position="498"/>
        <end position="512"/>
    </location>
</feature>
<dbReference type="GO" id="GO:0001228">
    <property type="term" value="F:DNA-binding transcription activator activity, RNA polymerase II-specific"/>
    <property type="evidence" value="ECO:0007669"/>
    <property type="project" value="TreeGrafter"/>
</dbReference>
<evidence type="ECO:0000256" key="4">
    <source>
        <dbReference type="ARBA" id="ARBA00022737"/>
    </source>
</evidence>
<dbReference type="Pfam" id="PF00096">
    <property type="entry name" value="zf-C2H2"/>
    <property type="match status" value="9"/>
</dbReference>
<dbReference type="FunFam" id="3.30.160.60:FF:001506">
    <property type="entry name" value="Zinc finger protein"/>
    <property type="match status" value="1"/>
</dbReference>
<feature type="compositionally biased region" description="Basic and acidic residues" evidence="13">
    <location>
        <begin position="307"/>
        <end position="323"/>
    </location>
</feature>
<dbReference type="AlphaFoldDB" id="A0AAE1H582"/>
<feature type="region of interest" description="Disordered" evidence="13">
    <location>
        <begin position="230"/>
        <end position="323"/>
    </location>
</feature>
<feature type="compositionally biased region" description="Basic and acidic residues" evidence="13">
    <location>
        <begin position="1058"/>
        <end position="1067"/>
    </location>
</feature>
<keyword evidence="10" id="KW-0539">Nucleus</keyword>
<feature type="domain" description="C2H2-type" evidence="14">
    <location>
        <begin position="862"/>
        <end position="889"/>
    </location>
</feature>
<feature type="compositionally biased region" description="Basic and acidic residues" evidence="13">
    <location>
        <begin position="237"/>
        <end position="251"/>
    </location>
</feature>
<feature type="domain" description="C2H2-type" evidence="14">
    <location>
        <begin position="592"/>
        <end position="619"/>
    </location>
</feature>
<evidence type="ECO:0000313" key="15">
    <source>
        <dbReference type="EMBL" id="KAK3914784.1"/>
    </source>
</evidence>
<evidence type="ECO:0000256" key="11">
    <source>
        <dbReference type="ARBA" id="ARBA00068876"/>
    </source>
</evidence>
<feature type="domain" description="C2H2-type" evidence="14">
    <location>
        <begin position="132"/>
        <end position="159"/>
    </location>
</feature>
<dbReference type="SMART" id="SM00355">
    <property type="entry name" value="ZnF_C2H2"/>
    <property type="match status" value="18"/>
</dbReference>
<feature type="domain" description="C2H2-type" evidence="14">
    <location>
        <begin position="443"/>
        <end position="470"/>
    </location>
</feature>
<keyword evidence="7" id="KW-0805">Transcription regulation</keyword>
<proteinExistence type="inferred from homology"/>
<dbReference type="GO" id="GO:0048598">
    <property type="term" value="P:embryonic morphogenesis"/>
    <property type="evidence" value="ECO:0007669"/>
    <property type="project" value="UniProtKB-ARBA"/>
</dbReference>
<feature type="domain" description="C2H2-type" evidence="14">
    <location>
        <begin position="1130"/>
        <end position="1157"/>
    </location>
</feature>
<feature type="region of interest" description="Disordered" evidence="13">
    <location>
        <begin position="747"/>
        <end position="791"/>
    </location>
</feature>
<dbReference type="FunFam" id="3.30.160.60:FF:000110">
    <property type="entry name" value="Zinc finger protein-like"/>
    <property type="match status" value="1"/>
</dbReference>
<evidence type="ECO:0000256" key="9">
    <source>
        <dbReference type="ARBA" id="ARBA00023163"/>
    </source>
</evidence>
<dbReference type="FunFam" id="3.30.160.60:FF:001498">
    <property type="entry name" value="Zinc finger protein 404"/>
    <property type="match status" value="1"/>
</dbReference>
<comment type="subcellular location">
    <subcellularLocation>
        <location evidence="1">Nucleus</location>
    </subcellularLocation>
</comment>
<comment type="caution">
    <text evidence="15">The sequence shown here is derived from an EMBL/GenBank/DDBJ whole genome shotgun (WGS) entry which is preliminary data.</text>
</comment>
<keyword evidence="3" id="KW-0479">Metal-binding</keyword>
<dbReference type="FunFam" id="3.30.160.60:FF:000624">
    <property type="entry name" value="zinc finger protein 697"/>
    <property type="match status" value="1"/>
</dbReference>
<feature type="domain" description="C2H2-type" evidence="14">
    <location>
        <begin position="387"/>
        <end position="414"/>
    </location>
</feature>
<dbReference type="GO" id="GO:0000978">
    <property type="term" value="F:RNA polymerase II cis-regulatory region sequence-specific DNA binding"/>
    <property type="evidence" value="ECO:0007669"/>
    <property type="project" value="TreeGrafter"/>
</dbReference>
<evidence type="ECO:0000256" key="13">
    <source>
        <dbReference type="SAM" id="MobiDB-lite"/>
    </source>
</evidence>
<feature type="region of interest" description="Disordered" evidence="13">
    <location>
        <begin position="492"/>
        <end position="584"/>
    </location>
</feature>
<gene>
    <name evidence="15" type="ORF">KUF71_024279</name>
</gene>
<dbReference type="FunFam" id="3.30.160.60:FF:000145">
    <property type="entry name" value="Zinc finger protein 574"/>
    <property type="match status" value="2"/>
</dbReference>
<evidence type="ECO:0000256" key="3">
    <source>
        <dbReference type="ARBA" id="ARBA00022723"/>
    </source>
</evidence>
<comment type="similarity">
    <text evidence="2">Belongs to the krueppel C2H2-type zinc-finger protein family.</text>
</comment>
<dbReference type="PANTHER" id="PTHR24376">
    <property type="entry name" value="ZINC FINGER PROTEIN"/>
    <property type="match status" value="1"/>
</dbReference>
<feature type="compositionally biased region" description="Basic and acidic residues" evidence="13">
    <location>
        <begin position="1076"/>
        <end position="1093"/>
    </location>
</feature>
<feature type="compositionally biased region" description="Polar residues" evidence="13">
    <location>
        <begin position="519"/>
        <end position="534"/>
    </location>
</feature>
<keyword evidence="6" id="KW-0862">Zinc</keyword>
<organism evidence="15 16">
    <name type="scientific">Frankliniella fusca</name>
    <dbReference type="NCBI Taxonomy" id="407009"/>
    <lineage>
        <taxon>Eukaryota</taxon>
        <taxon>Metazoa</taxon>
        <taxon>Ecdysozoa</taxon>
        <taxon>Arthropoda</taxon>
        <taxon>Hexapoda</taxon>
        <taxon>Insecta</taxon>
        <taxon>Pterygota</taxon>
        <taxon>Neoptera</taxon>
        <taxon>Paraneoptera</taxon>
        <taxon>Thysanoptera</taxon>
        <taxon>Terebrantia</taxon>
        <taxon>Thripoidea</taxon>
        <taxon>Thripidae</taxon>
        <taxon>Frankliniella</taxon>
    </lineage>
</organism>
<feature type="compositionally biased region" description="Basic and acidic residues" evidence="13">
    <location>
        <begin position="751"/>
        <end position="761"/>
    </location>
</feature>
<feature type="compositionally biased region" description="Basic and acidic residues" evidence="13">
    <location>
        <begin position="807"/>
        <end position="828"/>
    </location>
</feature>
<evidence type="ECO:0000256" key="12">
    <source>
        <dbReference type="PROSITE-ProRule" id="PRU00042"/>
    </source>
</evidence>
<feature type="domain" description="C2H2-type" evidence="14">
    <location>
        <begin position="890"/>
        <end position="934"/>
    </location>
</feature>
<feature type="domain" description="C2H2-type" evidence="14">
    <location>
        <begin position="331"/>
        <end position="358"/>
    </location>
</feature>
<dbReference type="FunFam" id="3.30.160.60:FF:000446">
    <property type="entry name" value="Zinc finger protein"/>
    <property type="match status" value="1"/>
</dbReference>
<reference evidence="15" key="2">
    <citation type="journal article" date="2023" name="BMC Genomics">
        <title>Pest status, molecular evolution, and epigenetic factors derived from the genome assembly of Frankliniella fusca, a thysanopteran phytovirus vector.</title>
        <authorList>
            <person name="Catto M.A."/>
            <person name="Labadie P.E."/>
            <person name="Jacobson A.L."/>
            <person name="Kennedy G.G."/>
            <person name="Srinivasan R."/>
            <person name="Hunt B.G."/>
        </authorList>
    </citation>
    <scope>NUCLEOTIDE SEQUENCE</scope>
    <source>
        <strain evidence="15">PL_HMW_Pooled</strain>
    </source>
</reference>
<keyword evidence="4" id="KW-0677">Repeat</keyword>
<evidence type="ECO:0000256" key="7">
    <source>
        <dbReference type="ARBA" id="ARBA00023015"/>
    </source>
</evidence>
<evidence type="ECO:0000259" key="14">
    <source>
        <dbReference type="PROSITE" id="PS50157"/>
    </source>
</evidence>
<feature type="compositionally biased region" description="Basic and acidic residues" evidence="13">
    <location>
        <begin position="276"/>
        <end position="297"/>
    </location>
</feature>
<feature type="domain" description="C2H2-type" evidence="14">
    <location>
        <begin position="935"/>
        <end position="965"/>
    </location>
</feature>
<accession>A0AAE1H582</accession>
<feature type="domain" description="C2H2-type" evidence="14">
    <location>
        <begin position="648"/>
        <end position="673"/>
    </location>
</feature>
<dbReference type="Gene3D" id="3.30.160.60">
    <property type="entry name" value="Classic Zinc Finger"/>
    <property type="match status" value="19"/>
</dbReference>
<sequence>MKLSQIRTSKKTELDNQEKKRNTEDTRQDLEGNAMMILHHSLTGIAFRVFSVNKMISVCVKSRTKSEVSKFNSHSRSISEFVMFCVSPRRHQRLGLVIRGFGICWIHCRCPFAPPRSTWGRRRGPHTGDKPYQCAHCNAKFNRKEYLAAHIRVHTGDKPYGCNGCVRRFADASFPCSILLTLGKHVAWTWAPLLLRLLSCSNGLALLLTGQETETQLGRDASEKGCIKVSDEEDCDDRGGDGLKPLDRREEVGEESSADQMTPLVSDSYSLRTRLQKTDRQDPAPPKSDEGSKEDHGSVPGVSEAPSNKEEKTDIQENDGKPEARIRVRTLSCKYCWKPFFCKSKFIRHTRTHTGEKPYKCDRCNARFIQKSNLTAHIRVHTGERPYECAHCYVKFAWKSDLTGHIRIHTGKRPYECAHCNAKFALNAELVRHIRVHTGAKPFGCKGCARRFAYSSYLARHVKVCMMRKLCQETETQLGRDASEKGCIKVSDEEDCDDRGGDGLKPLDRREEVGEESSADQMTPLVSDSYSLRTRLQKTDRQDPAPPKSDEGSKEDHGSVPGVSEAHSNEQEETDGQENGGKSEAHIRVRTLSCKYCRKPFSFKSKLIRHTRTHTGEKPFKCDRCNARFIQKSNLSRHIRIHTGKRPYECAHCNAKFALKADLVRHIRVHTDEVCNLGIFSLNKPCPLGNNRTPLCGRLPILQGFPFSVSLSLSKHVAWTWAPLLLRLLSRSNGLALLLTGQETETQLGRDAPEEGCIKVSDEEDCDDRGGDRLKPLYRREEVGEESSADQMTPLVSDYYSLRTCKQKTDKQDPAPPKSDEGSKEDHGSVPGVSKAHSNEQEETDGQENDGKPEAHIRVRTLFCKYCRKPFFCKSKFIRHTRTHTAEKPYKCDRCNARFIEISKLTAHSAHCNAKFAWKSDLVRHIRVHTGEKPFGCKGCARRFALSSSLARHVKSCMIQKLCFPCLVLLTLGKDVGQETETQLGCVASEEVSFKVSDEDDCDDRGGDGLKLFGERIGVSHECSADQMTLVGLDSSSLRTRQQTTERQDHAPPSLPSFHEESKEDRGSVPSVSEAHSNEEHEETDRQESDDIPEAHIRVQTLACKFCSKIFTFKSELITHTRTHTGEKPFKCDRCNARFQRKSNLTAHIRIHNGERQYQCAYCNARFHCKSHLTGHIRIHTGERPYECAHCSAKFTWKSNLRKHIRVHTGDKPFSCNSCARRFSLSSSLARHIKSCKVLQLFI</sequence>
<dbReference type="InterPro" id="IPR036236">
    <property type="entry name" value="Znf_C2H2_sf"/>
</dbReference>
<dbReference type="FunFam" id="3.30.160.60:FF:001480">
    <property type="entry name" value="Si:cabz01071911.3"/>
    <property type="match status" value="1"/>
</dbReference>
<dbReference type="FunFam" id="3.30.160.60:FF:000557">
    <property type="entry name" value="zinc finger and SCAN domain-containing protein 29"/>
    <property type="match status" value="1"/>
</dbReference>
<evidence type="ECO:0000256" key="6">
    <source>
        <dbReference type="ARBA" id="ARBA00022833"/>
    </source>
</evidence>
<dbReference type="GO" id="GO:0005634">
    <property type="term" value="C:nucleus"/>
    <property type="evidence" value="ECO:0007669"/>
    <property type="project" value="UniProtKB-SubCell"/>
</dbReference>
<evidence type="ECO:0000256" key="10">
    <source>
        <dbReference type="ARBA" id="ARBA00023242"/>
    </source>
</evidence>
<evidence type="ECO:0000256" key="2">
    <source>
        <dbReference type="ARBA" id="ARBA00006991"/>
    </source>
</evidence>
<dbReference type="GO" id="GO:0008270">
    <property type="term" value="F:zinc ion binding"/>
    <property type="evidence" value="ECO:0007669"/>
    <property type="project" value="UniProtKB-KW"/>
</dbReference>
<keyword evidence="9" id="KW-0804">Transcription</keyword>